<gene>
    <name evidence="1" type="ORF">QAD02_006286</name>
</gene>
<comment type="caution">
    <text evidence="1">The sequence shown here is derived from an EMBL/GenBank/DDBJ whole genome shotgun (WGS) entry which is preliminary data.</text>
</comment>
<accession>A0ACC2N2U0</accession>
<keyword evidence="2" id="KW-1185">Reference proteome</keyword>
<proteinExistence type="predicted"/>
<reference evidence="1" key="1">
    <citation type="submission" date="2023-04" db="EMBL/GenBank/DDBJ databases">
        <title>A chromosome-level genome assembly of the parasitoid wasp Eretmocerus hayati.</title>
        <authorList>
            <person name="Zhong Y."/>
            <person name="Liu S."/>
            <person name="Liu Y."/>
        </authorList>
    </citation>
    <scope>NUCLEOTIDE SEQUENCE</scope>
    <source>
        <strain evidence="1">ZJU_SS_LIU_2023</strain>
    </source>
</reference>
<dbReference type="EMBL" id="CM056744">
    <property type="protein sequence ID" value="KAJ8664624.1"/>
    <property type="molecule type" value="Genomic_DNA"/>
</dbReference>
<evidence type="ECO:0000313" key="1">
    <source>
        <dbReference type="EMBL" id="KAJ8664624.1"/>
    </source>
</evidence>
<evidence type="ECO:0000313" key="2">
    <source>
        <dbReference type="Proteomes" id="UP001239111"/>
    </source>
</evidence>
<organism evidence="1 2">
    <name type="scientific">Eretmocerus hayati</name>
    <dbReference type="NCBI Taxonomy" id="131215"/>
    <lineage>
        <taxon>Eukaryota</taxon>
        <taxon>Metazoa</taxon>
        <taxon>Ecdysozoa</taxon>
        <taxon>Arthropoda</taxon>
        <taxon>Hexapoda</taxon>
        <taxon>Insecta</taxon>
        <taxon>Pterygota</taxon>
        <taxon>Neoptera</taxon>
        <taxon>Endopterygota</taxon>
        <taxon>Hymenoptera</taxon>
        <taxon>Apocrita</taxon>
        <taxon>Proctotrupomorpha</taxon>
        <taxon>Chalcidoidea</taxon>
        <taxon>Aphelinidae</taxon>
        <taxon>Aphelininae</taxon>
        <taxon>Eretmocerus</taxon>
    </lineage>
</organism>
<sequence length="102" mass="11420">MAHSIKLGVVALLFTIAAISVDHGHSLDIDPKQADLHIKCALETGPCDEKGLKMKAMIPEVMRGCGQCSYVQNVFAKRAIKYLKQHRPEALEQIMEKYRDRA</sequence>
<name>A0ACC2N2U0_9HYME</name>
<dbReference type="Proteomes" id="UP001239111">
    <property type="component" value="Chromosome 4"/>
</dbReference>
<protein>
    <submittedName>
        <fullName evidence="1">Uncharacterized protein</fullName>
    </submittedName>
</protein>